<organism evidence="8 9">
    <name type="scientific">Rotaria sordida</name>
    <dbReference type="NCBI Taxonomy" id="392033"/>
    <lineage>
        <taxon>Eukaryota</taxon>
        <taxon>Metazoa</taxon>
        <taxon>Spiralia</taxon>
        <taxon>Gnathifera</taxon>
        <taxon>Rotifera</taxon>
        <taxon>Eurotatoria</taxon>
        <taxon>Bdelloidea</taxon>
        <taxon>Philodinida</taxon>
        <taxon>Philodinidae</taxon>
        <taxon>Rotaria</taxon>
    </lineage>
</organism>
<keyword evidence="4 7" id="KW-1133">Transmembrane helix</keyword>
<dbReference type="Pfam" id="PF03098">
    <property type="entry name" value="An_peroxidase"/>
    <property type="match status" value="2"/>
</dbReference>
<dbReference type="Proteomes" id="UP000663823">
    <property type="component" value="Unassembled WGS sequence"/>
</dbReference>
<evidence type="ECO:0000313" key="8">
    <source>
        <dbReference type="EMBL" id="CAF3808374.1"/>
    </source>
</evidence>
<dbReference type="PRINTS" id="PR01609">
    <property type="entry name" value="CD36FAMILY"/>
</dbReference>
<dbReference type="GO" id="GO:0005737">
    <property type="term" value="C:cytoplasm"/>
    <property type="evidence" value="ECO:0007669"/>
    <property type="project" value="TreeGrafter"/>
</dbReference>
<evidence type="ECO:0000256" key="5">
    <source>
        <dbReference type="ARBA" id="ARBA00023136"/>
    </source>
</evidence>
<dbReference type="Gene3D" id="1.10.640.10">
    <property type="entry name" value="Haem peroxidase domain superfamily, animal type"/>
    <property type="match status" value="2"/>
</dbReference>
<comment type="subcellular location">
    <subcellularLocation>
        <location evidence="1">Membrane</location>
    </subcellularLocation>
</comment>
<dbReference type="GO" id="GO:0006979">
    <property type="term" value="P:response to oxidative stress"/>
    <property type="evidence" value="ECO:0007669"/>
    <property type="project" value="InterPro"/>
</dbReference>
<evidence type="ECO:0000256" key="7">
    <source>
        <dbReference type="SAM" id="Phobius"/>
    </source>
</evidence>
<protein>
    <submittedName>
        <fullName evidence="8">Uncharacterized protein</fullName>
    </submittedName>
</protein>
<dbReference type="GO" id="GO:0020037">
    <property type="term" value="F:heme binding"/>
    <property type="evidence" value="ECO:0007669"/>
    <property type="project" value="InterPro"/>
</dbReference>
<comment type="similarity">
    <text evidence="2">Belongs to the CD36 family.</text>
</comment>
<keyword evidence="6" id="KW-0325">Glycoprotein</keyword>
<keyword evidence="5 7" id="KW-0472">Membrane</keyword>
<dbReference type="GO" id="GO:0005044">
    <property type="term" value="F:scavenger receptor activity"/>
    <property type="evidence" value="ECO:0007669"/>
    <property type="project" value="TreeGrafter"/>
</dbReference>
<evidence type="ECO:0000256" key="2">
    <source>
        <dbReference type="ARBA" id="ARBA00010532"/>
    </source>
</evidence>
<evidence type="ECO:0000256" key="3">
    <source>
        <dbReference type="ARBA" id="ARBA00022692"/>
    </source>
</evidence>
<accession>A0A819BVD6</accession>
<dbReference type="InterPro" id="IPR010255">
    <property type="entry name" value="Haem_peroxidase_sf"/>
</dbReference>
<feature type="transmembrane region" description="Helical" evidence="7">
    <location>
        <begin position="719"/>
        <end position="742"/>
    </location>
</feature>
<dbReference type="PANTHER" id="PTHR11923:SF51">
    <property type="entry name" value="LYSOSOME MEMBRANE PROTEIN 2"/>
    <property type="match status" value="1"/>
</dbReference>
<dbReference type="InterPro" id="IPR019791">
    <property type="entry name" value="Haem_peroxidase_animal"/>
</dbReference>
<dbReference type="InterPro" id="IPR037120">
    <property type="entry name" value="Haem_peroxidase_sf_animal"/>
</dbReference>
<name>A0A819BVD6_9BILA</name>
<evidence type="ECO:0000256" key="4">
    <source>
        <dbReference type="ARBA" id="ARBA00022989"/>
    </source>
</evidence>
<gene>
    <name evidence="8" type="ORF">OTI717_LOCUS18683</name>
</gene>
<dbReference type="AlphaFoldDB" id="A0A819BVD6"/>
<dbReference type="EMBL" id="CAJOAX010002620">
    <property type="protein sequence ID" value="CAF3808374.1"/>
    <property type="molecule type" value="Genomic_DNA"/>
</dbReference>
<evidence type="ECO:0000313" key="9">
    <source>
        <dbReference type="Proteomes" id="UP000663823"/>
    </source>
</evidence>
<dbReference type="GO" id="GO:0004601">
    <property type="term" value="F:peroxidase activity"/>
    <property type="evidence" value="ECO:0007669"/>
    <property type="project" value="InterPro"/>
</dbReference>
<evidence type="ECO:0000256" key="6">
    <source>
        <dbReference type="ARBA" id="ARBA00023180"/>
    </source>
</evidence>
<dbReference type="Pfam" id="PF01130">
    <property type="entry name" value="CD36"/>
    <property type="match status" value="1"/>
</dbReference>
<dbReference type="GO" id="GO:0016020">
    <property type="term" value="C:membrane"/>
    <property type="evidence" value="ECO:0007669"/>
    <property type="project" value="UniProtKB-SubCell"/>
</dbReference>
<dbReference type="InterPro" id="IPR002159">
    <property type="entry name" value="CD36_fam"/>
</dbReference>
<dbReference type="SUPFAM" id="SSF48113">
    <property type="entry name" value="Heme-dependent peroxidases"/>
    <property type="match status" value="1"/>
</dbReference>
<reference evidence="8" key="1">
    <citation type="submission" date="2021-02" db="EMBL/GenBank/DDBJ databases">
        <authorList>
            <person name="Nowell W R."/>
        </authorList>
    </citation>
    <scope>NUCLEOTIDE SEQUENCE</scope>
</reference>
<dbReference type="PANTHER" id="PTHR11923">
    <property type="entry name" value="SCAVENGER RECEPTOR CLASS B TYPE-1 SR-B1"/>
    <property type="match status" value="1"/>
</dbReference>
<proteinExistence type="inferred from homology"/>
<keyword evidence="3 7" id="KW-0812">Transmembrane</keyword>
<comment type="caution">
    <text evidence="8">The sequence shown here is derived from an EMBL/GenBank/DDBJ whole genome shotgun (WGS) entry which is preliminary data.</text>
</comment>
<sequence length="770" mass="88728">MLLNTRYILFFTSFAQFINYDLSSTANGKDDEGKQINCQRQEKIKNPFCMNVSILDMSDQIYAREQINQTNPYLDASMICGNNKNKVDELQTFKNQQMKMTDCRIKILQRIIYSDFLSLMIRSSASNFGIYQHDSLGKKILCFSFEKLFRSFILIFKTDATILNEFTIDTYNFSYALINDFVHRSNNQHKMIKELPLSHVIFRSIETFNQQIGGIDTLMFRYLPALSGKFDSMLNDVLRNHLFEAKKSNHALQIKRVDLSYEKYKREYDHLSILERVLGRTYDDLDHERQGRLTVSHTAIQMIQQYYVIQKQVVKQLPLSADSDKLDSWINQPVPTYIQFWLWECVNPNDVVQQGRKPMVVQRGPFTYIENKTKTDVFFNPNLTVSFRQPTSYTFVRHMSAADDSLPVLMINTPVITILNIARNLSKPAIYEEIVNLIAEVFDETLFVKRTANEWIWGYEEPLFKAVKKIPIVGSLIPDDHFGYFYGRNATDDGLYTVFTGENDINRLNYINKWNGGSYLTYWNSTQSNQINGTDGSWFPPLSTDKLQSERLYVFSTDVCRSIYLTFDSHSSVLNIPTETFSLPAEVFNNATLNPENAGFGNLDSGVLNVSTCQQGAPIILSQPHFLYAAEHYQARIDGLAPDADAHRTVLQIEPHTGFVLNAQERIQINVYLEHDPLFDGLKNVPTLIMPAVWINESTVIDQKTADDFKSEVLRIFTIIRWSSIGLVIFGTIALFTVLLFLTKRQRQRKPSLLYAGLNNEPVSNHDEVN</sequence>
<evidence type="ECO:0000256" key="1">
    <source>
        <dbReference type="ARBA" id="ARBA00004370"/>
    </source>
</evidence>